<organism evidence="3 4">
    <name type="scientific">Tanacetum coccineum</name>
    <dbReference type="NCBI Taxonomy" id="301880"/>
    <lineage>
        <taxon>Eukaryota</taxon>
        <taxon>Viridiplantae</taxon>
        <taxon>Streptophyta</taxon>
        <taxon>Embryophyta</taxon>
        <taxon>Tracheophyta</taxon>
        <taxon>Spermatophyta</taxon>
        <taxon>Magnoliopsida</taxon>
        <taxon>eudicotyledons</taxon>
        <taxon>Gunneridae</taxon>
        <taxon>Pentapetalae</taxon>
        <taxon>asterids</taxon>
        <taxon>campanulids</taxon>
        <taxon>Asterales</taxon>
        <taxon>Asteraceae</taxon>
        <taxon>Asteroideae</taxon>
        <taxon>Anthemideae</taxon>
        <taxon>Anthemidinae</taxon>
        <taxon>Tanacetum</taxon>
    </lineage>
</organism>
<feature type="compositionally biased region" description="Basic and acidic residues" evidence="1">
    <location>
        <begin position="140"/>
        <end position="169"/>
    </location>
</feature>
<gene>
    <name evidence="3" type="ORF">Tco_0749255</name>
</gene>
<evidence type="ECO:0000259" key="2">
    <source>
        <dbReference type="Pfam" id="PF14244"/>
    </source>
</evidence>
<dbReference type="EMBL" id="BQNB010010845">
    <property type="protein sequence ID" value="GJS82714.1"/>
    <property type="molecule type" value="Genomic_DNA"/>
</dbReference>
<dbReference type="PANTHER" id="PTHR34222:SF99">
    <property type="entry name" value="PROTEIN, PUTATIVE-RELATED"/>
    <property type="match status" value="1"/>
</dbReference>
<protein>
    <submittedName>
        <fullName evidence="3">Retrovirus-related pol polyprotein from transposon TNT 1-94</fullName>
    </submittedName>
</protein>
<dbReference type="PANTHER" id="PTHR34222">
    <property type="entry name" value="GAG_PRE-INTEGRS DOMAIN-CONTAINING PROTEIN"/>
    <property type="match status" value="1"/>
</dbReference>
<sequence length="242" mass="27551">MANDPLYIASSDNPGMMLTNTPFNGGKFLGWIRTIKMVLGAKFNLGFVDGSSPKPAVIDNNYQRDCTFGITEKLLETDSRSKLMQFLMKLNDEFESVRNQIFSMVPLPNINKAYYIVQQVEKQKQVTHQVNDPTALFANFDKKNGQGSSSKREVRENKVENRGEKKRDTPFQMDDENKVTGVKMDLDLKLFNVFCQEMMKLTKGKRIDCNINKASTSKPHARIFLSSRDIQTGLSFHASIKF</sequence>
<comment type="caution">
    <text evidence="3">The sequence shown here is derived from an EMBL/GenBank/DDBJ whole genome shotgun (WGS) entry which is preliminary data.</text>
</comment>
<evidence type="ECO:0000256" key="1">
    <source>
        <dbReference type="SAM" id="MobiDB-lite"/>
    </source>
</evidence>
<evidence type="ECO:0000313" key="4">
    <source>
        <dbReference type="Proteomes" id="UP001151760"/>
    </source>
</evidence>
<dbReference type="Pfam" id="PF14244">
    <property type="entry name" value="Retrotran_gag_3"/>
    <property type="match status" value="1"/>
</dbReference>
<keyword evidence="4" id="KW-1185">Reference proteome</keyword>
<reference evidence="3" key="1">
    <citation type="journal article" date="2022" name="Int. J. Mol. Sci.">
        <title>Draft Genome of Tanacetum Coccineum: Genomic Comparison of Closely Related Tanacetum-Family Plants.</title>
        <authorList>
            <person name="Yamashiro T."/>
            <person name="Shiraishi A."/>
            <person name="Nakayama K."/>
            <person name="Satake H."/>
        </authorList>
    </citation>
    <scope>NUCLEOTIDE SEQUENCE</scope>
</reference>
<reference evidence="3" key="2">
    <citation type="submission" date="2022-01" db="EMBL/GenBank/DDBJ databases">
        <authorList>
            <person name="Yamashiro T."/>
            <person name="Shiraishi A."/>
            <person name="Satake H."/>
            <person name="Nakayama K."/>
        </authorList>
    </citation>
    <scope>NUCLEOTIDE SEQUENCE</scope>
</reference>
<proteinExistence type="predicted"/>
<dbReference type="InterPro" id="IPR029472">
    <property type="entry name" value="Copia-like_N"/>
</dbReference>
<evidence type="ECO:0000313" key="3">
    <source>
        <dbReference type="EMBL" id="GJS82714.1"/>
    </source>
</evidence>
<dbReference type="Proteomes" id="UP001151760">
    <property type="component" value="Unassembled WGS sequence"/>
</dbReference>
<feature type="region of interest" description="Disordered" evidence="1">
    <location>
        <begin position="139"/>
        <end position="172"/>
    </location>
</feature>
<accession>A0ABQ4YXW1</accession>
<name>A0ABQ4YXW1_9ASTR</name>
<feature type="domain" description="Retrotransposon Copia-like N-terminal" evidence="2">
    <location>
        <begin position="10"/>
        <end position="56"/>
    </location>
</feature>